<dbReference type="SUPFAM" id="SSF50249">
    <property type="entry name" value="Nucleic acid-binding proteins"/>
    <property type="match status" value="1"/>
</dbReference>
<dbReference type="InterPro" id="IPR012340">
    <property type="entry name" value="NA-bd_OB-fold"/>
</dbReference>
<gene>
    <name evidence="2" type="ORF">ECRASSUSDP1_LOCUS2721</name>
</gene>
<dbReference type="Proteomes" id="UP001295684">
    <property type="component" value="Unassembled WGS sequence"/>
</dbReference>
<evidence type="ECO:0000256" key="1">
    <source>
        <dbReference type="SAM" id="MobiDB-lite"/>
    </source>
</evidence>
<name>A0AAD1X8J8_EUPCR</name>
<evidence type="ECO:0000313" key="3">
    <source>
        <dbReference type="Proteomes" id="UP001295684"/>
    </source>
</evidence>
<reference evidence="2" key="1">
    <citation type="submission" date="2023-07" db="EMBL/GenBank/DDBJ databases">
        <authorList>
            <consortium name="AG Swart"/>
            <person name="Singh M."/>
            <person name="Singh A."/>
            <person name="Seah K."/>
            <person name="Emmerich C."/>
        </authorList>
    </citation>
    <scope>NUCLEOTIDE SEQUENCE</scope>
    <source>
        <strain evidence="2">DP1</strain>
    </source>
</reference>
<comment type="caution">
    <text evidence="2">The sequence shown here is derived from an EMBL/GenBank/DDBJ whole genome shotgun (WGS) entry which is preliminary data.</text>
</comment>
<protein>
    <submittedName>
        <fullName evidence="2">Uncharacterized protein</fullName>
    </submittedName>
</protein>
<dbReference type="EMBL" id="CAMPGE010002601">
    <property type="protein sequence ID" value="CAI2361410.1"/>
    <property type="molecule type" value="Genomic_DNA"/>
</dbReference>
<proteinExistence type="predicted"/>
<organism evidence="2 3">
    <name type="scientific">Euplotes crassus</name>
    <dbReference type="NCBI Taxonomy" id="5936"/>
    <lineage>
        <taxon>Eukaryota</taxon>
        <taxon>Sar</taxon>
        <taxon>Alveolata</taxon>
        <taxon>Ciliophora</taxon>
        <taxon>Intramacronucleata</taxon>
        <taxon>Spirotrichea</taxon>
        <taxon>Hypotrichia</taxon>
        <taxon>Euplotida</taxon>
        <taxon>Euplotidae</taxon>
        <taxon>Moneuplotes</taxon>
    </lineage>
</organism>
<feature type="region of interest" description="Disordered" evidence="1">
    <location>
        <begin position="161"/>
        <end position="188"/>
    </location>
</feature>
<keyword evidence="3" id="KW-1185">Reference proteome</keyword>
<dbReference type="AlphaFoldDB" id="A0AAD1X8J8"/>
<dbReference type="Gene3D" id="2.40.50.140">
    <property type="entry name" value="Nucleic acid-binding proteins"/>
    <property type="match status" value="1"/>
</dbReference>
<accession>A0AAD1X8J8</accession>
<evidence type="ECO:0000313" key="2">
    <source>
        <dbReference type="EMBL" id="CAI2361410.1"/>
    </source>
</evidence>
<sequence length="648" mass="74293">MEFLSNIIAQAKKDGLTDLAGKGIQLQVIEVDSATQGDSEALCEWTKVMLWDGTDQIKAKIKTDVFTKMTKNIEKYSVIKFNACCFSQEKNTKEKTLVVKPEVEVIKQYAHKIHSEEEVKTEKATLATCAKKTTEIEDQKKEDTDLVKEIQQRIKLLSLDDKDADDDEKKNEDEEHDDSENDDKSQHDDKYQYLPISQISVCHNYQKTDWEVKARVAEVSKIKIFNNNWSYRYRGQSFRVVNIILSDYYTGDEIEGAFYNELIEKFFNVQNGDIVAPTSNPDHIQQGCVYIISGCTILDNKITSPIKHRRKLNFKEYSVVKRCEAPKKKSKRKVSFTYHHNLENKIGKLVNISGIVSKIDKPSNEEPSEATSTSVSLDLLIFNSSEEKDFEKVSLQICDKEATIVGITEGEVIFALDCEIKKEGELLQILSNVQNIRKGKSIEKLGWTKKLKLAYQNMVTKIALKEAQSKGKDCLEESKIEGSTIKCKVVIPPINYSQNHLLFTQKCKTCKNYQDIQEDNKINKEEFCKHCKFDSEFSLEYKIQCSIVLETGATYQCVMKNLCAHEILPKPALKLFKMSEDTRRELLETCTKDYSKLDSSSTNDSFCEVILDNPLPNEQDEVPKSYSEDIDTKDTQTYYEIKQITSLH</sequence>